<feature type="compositionally biased region" description="Basic and acidic residues" evidence="1">
    <location>
        <begin position="21"/>
        <end position="42"/>
    </location>
</feature>
<feature type="compositionally biased region" description="Basic residues" evidence="1">
    <location>
        <begin position="159"/>
        <end position="172"/>
    </location>
</feature>
<accession>A0A0D3JIR6</accession>
<feature type="compositionally biased region" description="Basic and acidic residues" evidence="1">
    <location>
        <begin position="141"/>
        <end position="158"/>
    </location>
</feature>
<dbReference type="AlphaFoldDB" id="A0A0D3JIR6"/>
<dbReference type="PaxDb" id="2903-EOD23401"/>
<evidence type="ECO:0000313" key="2">
    <source>
        <dbReference type="EnsemblProtists" id="EOD23401"/>
    </source>
</evidence>
<feature type="compositionally biased region" description="Basic residues" evidence="1">
    <location>
        <begin position="128"/>
        <end position="140"/>
    </location>
</feature>
<evidence type="ECO:0000256" key="1">
    <source>
        <dbReference type="SAM" id="MobiDB-lite"/>
    </source>
</evidence>
<feature type="region of interest" description="Disordered" evidence="1">
    <location>
        <begin position="1"/>
        <end position="70"/>
    </location>
</feature>
<proteinExistence type="predicted"/>
<protein>
    <submittedName>
        <fullName evidence="2">Uncharacterized protein</fullName>
    </submittedName>
</protein>
<feature type="region of interest" description="Disordered" evidence="1">
    <location>
        <begin position="116"/>
        <end position="195"/>
    </location>
</feature>
<organism evidence="2 3">
    <name type="scientific">Emiliania huxleyi (strain CCMP1516)</name>
    <dbReference type="NCBI Taxonomy" id="280463"/>
    <lineage>
        <taxon>Eukaryota</taxon>
        <taxon>Haptista</taxon>
        <taxon>Haptophyta</taxon>
        <taxon>Prymnesiophyceae</taxon>
        <taxon>Isochrysidales</taxon>
        <taxon>Noelaerhabdaceae</taxon>
        <taxon>Emiliania</taxon>
    </lineage>
</organism>
<sequence>MTPERKYIYAHAQARCPRSPRVFDRRSQGREAGREARSEAARRRERGRRHHRRCALPVRQRRPPGPRRRLRRSLHDQLPGLRLGRLPGQVDGRVEVLPRYHDALLRWRAPPRRRPAVLRQGRDGRQALLRHPHRHAARLRRPADLLRGADRGDAERPLRLRRHERRPRRRGRHGDDIEPPSIAPRGERRRRRERN</sequence>
<evidence type="ECO:0000313" key="3">
    <source>
        <dbReference type="Proteomes" id="UP000013827"/>
    </source>
</evidence>
<keyword evidence="3" id="KW-1185">Reference proteome</keyword>
<name>A0A0D3JIR6_EMIH1</name>
<reference evidence="2" key="2">
    <citation type="submission" date="2024-10" db="UniProtKB">
        <authorList>
            <consortium name="EnsemblProtists"/>
        </authorList>
    </citation>
    <scope>IDENTIFICATION</scope>
</reference>
<dbReference type="Proteomes" id="UP000013827">
    <property type="component" value="Unassembled WGS sequence"/>
</dbReference>
<reference evidence="3" key="1">
    <citation type="journal article" date="2013" name="Nature">
        <title>Pan genome of the phytoplankton Emiliania underpins its global distribution.</title>
        <authorList>
            <person name="Read B.A."/>
            <person name="Kegel J."/>
            <person name="Klute M.J."/>
            <person name="Kuo A."/>
            <person name="Lefebvre S.C."/>
            <person name="Maumus F."/>
            <person name="Mayer C."/>
            <person name="Miller J."/>
            <person name="Monier A."/>
            <person name="Salamov A."/>
            <person name="Young J."/>
            <person name="Aguilar M."/>
            <person name="Claverie J.M."/>
            <person name="Frickenhaus S."/>
            <person name="Gonzalez K."/>
            <person name="Herman E.K."/>
            <person name="Lin Y.C."/>
            <person name="Napier J."/>
            <person name="Ogata H."/>
            <person name="Sarno A.F."/>
            <person name="Shmutz J."/>
            <person name="Schroeder D."/>
            <person name="de Vargas C."/>
            <person name="Verret F."/>
            <person name="von Dassow P."/>
            <person name="Valentin K."/>
            <person name="Van de Peer Y."/>
            <person name="Wheeler G."/>
            <person name="Dacks J.B."/>
            <person name="Delwiche C.F."/>
            <person name="Dyhrman S.T."/>
            <person name="Glockner G."/>
            <person name="John U."/>
            <person name="Richards T."/>
            <person name="Worden A.Z."/>
            <person name="Zhang X."/>
            <person name="Grigoriev I.V."/>
            <person name="Allen A.E."/>
            <person name="Bidle K."/>
            <person name="Borodovsky M."/>
            <person name="Bowler C."/>
            <person name="Brownlee C."/>
            <person name="Cock J.M."/>
            <person name="Elias M."/>
            <person name="Gladyshev V.N."/>
            <person name="Groth M."/>
            <person name="Guda C."/>
            <person name="Hadaegh A."/>
            <person name="Iglesias-Rodriguez M.D."/>
            <person name="Jenkins J."/>
            <person name="Jones B.M."/>
            <person name="Lawson T."/>
            <person name="Leese F."/>
            <person name="Lindquist E."/>
            <person name="Lobanov A."/>
            <person name="Lomsadze A."/>
            <person name="Malik S.B."/>
            <person name="Marsh M.E."/>
            <person name="Mackinder L."/>
            <person name="Mock T."/>
            <person name="Mueller-Roeber B."/>
            <person name="Pagarete A."/>
            <person name="Parker M."/>
            <person name="Probert I."/>
            <person name="Quesneville H."/>
            <person name="Raines C."/>
            <person name="Rensing S.A."/>
            <person name="Riano-Pachon D.M."/>
            <person name="Richier S."/>
            <person name="Rokitta S."/>
            <person name="Shiraiwa Y."/>
            <person name="Soanes D.M."/>
            <person name="van der Giezen M."/>
            <person name="Wahlund T.M."/>
            <person name="Williams B."/>
            <person name="Wilson W."/>
            <person name="Wolfe G."/>
            <person name="Wurch L.L."/>
        </authorList>
    </citation>
    <scope>NUCLEOTIDE SEQUENCE</scope>
</reference>
<feature type="compositionally biased region" description="Basic residues" evidence="1">
    <location>
        <begin position="43"/>
        <end position="70"/>
    </location>
</feature>
<dbReference type="EnsemblProtists" id="EOD23401">
    <property type="protein sequence ID" value="EOD23401"/>
    <property type="gene ID" value="EMIHUDRAFT_444120"/>
</dbReference>